<evidence type="ECO:0000313" key="2">
    <source>
        <dbReference type="EMBL" id="JAP82302.1"/>
    </source>
</evidence>
<dbReference type="GO" id="GO:0071897">
    <property type="term" value="P:DNA biosynthetic process"/>
    <property type="evidence" value="ECO:0007669"/>
    <property type="project" value="UniProtKB-ARBA"/>
</dbReference>
<dbReference type="Gene3D" id="3.30.70.270">
    <property type="match status" value="2"/>
</dbReference>
<dbReference type="InterPro" id="IPR043502">
    <property type="entry name" value="DNA/RNA_pol_sf"/>
</dbReference>
<dbReference type="Pfam" id="PF00078">
    <property type="entry name" value="RVT_1"/>
    <property type="match status" value="1"/>
</dbReference>
<dbReference type="Gene3D" id="3.10.10.10">
    <property type="entry name" value="HIV Type 1 Reverse Transcriptase, subunit A, domain 1"/>
    <property type="match status" value="1"/>
</dbReference>
<dbReference type="InterPro" id="IPR000477">
    <property type="entry name" value="RT_dom"/>
</dbReference>
<dbReference type="InterPro" id="IPR043128">
    <property type="entry name" value="Rev_trsase/Diguanyl_cyclase"/>
</dbReference>
<dbReference type="InterPro" id="IPR050951">
    <property type="entry name" value="Retrovirus_Pol_polyprotein"/>
</dbReference>
<protein>
    <submittedName>
        <fullName evidence="2">Bell all</fullName>
    </submittedName>
</protein>
<feature type="domain" description="Reverse transcriptase" evidence="1">
    <location>
        <begin position="45"/>
        <end position="228"/>
    </location>
</feature>
<dbReference type="EMBL" id="GEDV01006255">
    <property type="protein sequence ID" value="JAP82302.1"/>
    <property type="molecule type" value="Transcribed_RNA"/>
</dbReference>
<sequence length="355" mass="40070">MNQVASQGLHLSVDETEAPQVSATCRVPVSIKRHVQETLQELEQLQIITRVDEPTQWVNRMVVAQKKSGELRICIDPQTLNKALKRERHPLPILEDILPELAQAKVFSKLDLKNGYWHCVLDHESSMLTTFRTPFGRYRWLRLPFGLAASSEIFQKRLQTALDGLQGVVCVADDILVYGTGQNRDVAQLDHDQKLARLLDRCTEQGIRINKTKLELNKEEVIFLGHKLTDKGLVIDPDKVKAIREMSPPTDVGGVLRLCGMVNYIARFLPSISTIMEPIRRLTAKDAKWTWSTEQEEAFEKVKHLVTTPPILAFYDEKKALTIQCDASEKGLGAILLEEDSPVSYASRALAPTEI</sequence>
<name>A0A131YUT7_RHIAP</name>
<reference evidence="2" key="1">
    <citation type="journal article" date="2016" name="Ticks Tick Borne Dis.">
        <title>De novo assembly and annotation of the salivary gland transcriptome of Rhipicephalus appendiculatus male and female ticks during blood feeding.</title>
        <authorList>
            <person name="de Castro M.H."/>
            <person name="de Klerk D."/>
            <person name="Pienaar R."/>
            <person name="Latif A.A."/>
            <person name="Rees D.J."/>
            <person name="Mans B.J."/>
        </authorList>
    </citation>
    <scope>NUCLEOTIDE SEQUENCE</scope>
    <source>
        <tissue evidence="2">Salivary glands</tissue>
    </source>
</reference>
<dbReference type="SUPFAM" id="SSF56672">
    <property type="entry name" value="DNA/RNA polymerases"/>
    <property type="match status" value="1"/>
</dbReference>
<dbReference type="PANTHER" id="PTHR37984">
    <property type="entry name" value="PROTEIN CBG26694"/>
    <property type="match status" value="1"/>
</dbReference>
<organism evidence="2">
    <name type="scientific">Rhipicephalus appendiculatus</name>
    <name type="common">Brown ear tick</name>
    <dbReference type="NCBI Taxonomy" id="34631"/>
    <lineage>
        <taxon>Eukaryota</taxon>
        <taxon>Metazoa</taxon>
        <taxon>Ecdysozoa</taxon>
        <taxon>Arthropoda</taxon>
        <taxon>Chelicerata</taxon>
        <taxon>Arachnida</taxon>
        <taxon>Acari</taxon>
        <taxon>Parasitiformes</taxon>
        <taxon>Ixodida</taxon>
        <taxon>Ixodoidea</taxon>
        <taxon>Ixodidae</taxon>
        <taxon>Rhipicephalinae</taxon>
        <taxon>Rhipicephalus</taxon>
        <taxon>Rhipicephalus</taxon>
    </lineage>
</organism>
<proteinExistence type="predicted"/>
<dbReference type="PANTHER" id="PTHR37984:SF8">
    <property type="entry name" value="CCHC-TYPE DOMAIN-CONTAINING PROTEIN"/>
    <property type="match status" value="1"/>
</dbReference>
<dbReference type="AlphaFoldDB" id="A0A131YUT7"/>
<evidence type="ECO:0000259" key="1">
    <source>
        <dbReference type="PROSITE" id="PS50878"/>
    </source>
</evidence>
<dbReference type="InterPro" id="IPR041577">
    <property type="entry name" value="RT_RNaseH_2"/>
</dbReference>
<dbReference type="PROSITE" id="PS50878">
    <property type="entry name" value="RT_POL"/>
    <property type="match status" value="1"/>
</dbReference>
<dbReference type="FunFam" id="3.30.70.270:FF:000026">
    <property type="entry name" value="Transposon Ty3-G Gag-Pol polyprotein"/>
    <property type="match status" value="1"/>
</dbReference>
<dbReference type="CDD" id="cd01647">
    <property type="entry name" value="RT_LTR"/>
    <property type="match status" value="1"/>
</dbReference>
<dbReference type="Pfam" id="PF17919">
    <property type="entry name" value="RT_RNaseH_2"/>
    <property type="match status" value="1"/>
</dbReference>
<accession>A0A131YUT7</accession>